<dbReference type="PROSITE" id="PS00595">
    <property type="entry name" value="AA_TRANSFER_CLASS_5"/>
    <property type="match status" value="1"/>
</dbReference>
<dbReference type="PANTHER" id="PTHR43586">
    <property type="entry name" value="CYSTEINE DESULFURASE"/>
    <property type="match status" value="1"/>
</dbReference>
<evidence type="ECO:0000256" key="3">
    <source>
        <dbReference type="ARBA" id="ARBA00012239"/>
    </source>
</evidence>
<dbReference type="CDD" id="cd06453">
    <property type="entry name" value="SufS_like"/>
    <property type="match status" value="1"/>
</dbReference>
<comment type="similarity">
    <text evidence="2 10">Belongs to the class-V pyridoxal-phosphate-dependent aminotransferase family. Csd subfamily.</text>
</comment>
<keyword evidence="4" id="KW-0963">Cytoplasm</keyword>
<keyword evidence="6 10" id="KW-0663">Pyridoxal phosphate</keyword>
<keyword evidence="7" id="KW-0456">Lyase</keyword>
<dbReference type="EC" id="2.8.1.7" evidence="3 10"/>
<reference evidence="11 12" key="1">
    <citation type="submission" date="2012-10" db="EMBL/GenBank/DDBJ databases">
        <title>Genome sequence of the symbiont of the pentatomidae stink bug Halyomorpha halys.</title>
        <authorList>
            <person name="Kobayashi H."/>
            <person name="Fujii-Muramatsu R."/>
            <person name="Takeishi K."/>
            <person name="Noda H."/>
        </authorList>
    </citation>
    <scope>NUCLEOTIDE SEQUENCE [LARGE SCALE GENOMIC DNA]</scope>
</reference>
<dbReference type="InterPro" id="IPR015422">
    <property type="entry name" value="PyrdxlP-dep_Trfase_small"/>
</dbReference>
<dbReference type="RefSeq" id="WP_022564642.1">
    <property type="nucleotide sequence ID" value="NZ_CP010907.1"/>
</dbReference>
<dbReference type="InterPro" id="IPR020578">
    <property type="entry name" value="Aminotrans_V_PyrdxlP_BS"/>
</dbReference>
<dbReference type="InterPro" id="IPR000192">
    <property type="entry name" value="Aminotrans_V_dom"/>
</dbReference>
<dbReference type="EMBL" id="AP012554">
    <property type="protein sequence ID" value="BAO00623.1"/>
    <property type="molecule type" value="Genomic_DNA"/>
</dbReference>
<evidence type="ECO:0000256" key="6">
    <source>
        <dbReference type="ARBA" id="ARBA00022898"/>
    </source>
</evidence>
<evidence type="ECO:0000256" key="5">
    <source>
        <dbReference type="ARBA" id="ARBA00022679"/>
    </source>
</evidence>
<dbReference type="SUPFAM" id="SSF53383">
    <property type="entry name" value="PLP-dependent transferases"/>
    <property type="match status" value="1"/>
</dbReference>
<dbReference type="InterPro" id="IPR015424">
    <property type="entry name" value="PyrdxlP-dep_Trfase"/>
</dbReference>
<evidence type="ECO:0000313" key="11">
    <source>
        <dbReference type="EMBL" id="BAO00623.1"/>
    </source>
</evidence>
<evidence type="ECO:0000256" key="4">
    <source>
        <dbReference type="ARBA" id="ARBA00022490"/>
    </source>
</evidence>
<dbReference type="Proteomes" id="UP000016900">
    <property type="component" value="Chromosome"/>
</dbReference>
<accession>U3U9P7</accession>
<dbReference type="Gene3D" id="3.90.1150.10">
    <property type="entry name" value="Aspartate Aminotransferase, domain 1"/>
    <property type="match status" value="1"/>
</dbReference>
<dbReference type="GO" id="GO:0006534">
    <property type="term" value="P:cysteine metabolic process"/>
    <property type="evidence" value="ECO:0007669"/>
    <property type="project" value="UniProtKB-UniRule"/>
</dbReference>
<dbReference type="KEGG" id="hhs:HHS_06530"/>
<dbReference type="Pfam" id="PF00266">
    <property type="entry name" value="Aminotran_5"/>
    <property type="match status" value="1"/>
</dbReference>
<protein>
    <recommendedName>
        <fullName evidence="3 10">Cysteine desulfurase</fullName>
        <ecNumber evidence="3 10">2.8.1.7</ecNumber>
    </recommendedName>
</protein>
<dbReference type="InterPro" id="IPR010970">
    <property type="entry name" value="Cys_dSase_SufS"/>
</dbReference>
<keyword evidence="12" id="KW-1185">Reference proteome</keyword>
<dbReference type="PATRIC" id="fig|1235990.3.peg.649"/>
<evidence type="ECO:0000256" key="2">
    <source>
        <dbReference type="ARBA" id="ARBA00010447"/>
    </source>
</evidence>
<evidence type="ECO:0000256" key="8">
    <source>
        <dbReference type="ARBA" id="ARBA00050776"/>
    </source>
</evidence>
<dbReference type="GO" id="GO:0031071">
    <property type="term" value="F:cysteine desulfurase activity"/>
    <property type="evidence" value="ECO:0007669"/>
    <property type="project" value="UniProtKB-UniRule"/>
</dbReference>
<name>U3U9P7_9GAMM</name>
<dbReference type="NCBIfam" id="NF006791">
    <property type="entry name" value="PRK09295.1"/>
    <property type="match status" value="1"/>
</dbReference>
<organism evidence="11 12">
    <name type="scientific">Candidatus Pantoea carbekii</name>
    <dbReference type="NCBI Taxonomy" id="1235990"/>
    <lineage>
        <taxon>Bacteria</taxon>
        <taxon>Pseudomonadati</taxon>
        <taxon>Pseudomonadota</taxon>
        <taxon>Gammaproteobacteria</taxon>
        <taxon>Enterobacterales</taxon>
        <taxon>Erwiniaceae</taxon>
        <taxon>Pantoea</taxon>
    </lineage>
</organism>
<comment type="cofactor">
    <cofactor evidence="1 9">
        <name>pyridoxal 5'-phosphate</name>
        <dbReference type="ChEBI" id="CHEBI:597326"/>
    </cofactor>
</comment>
<evidence type="ECO:0000256" key="10">
    <source>
        <dbReference type="RuleBase" id="RU004506"/>
    </source>
</evidence>
<sequence>MTLDIQRIRLEFPILNRKINGYPIAYFDNAASAQRPLAVINAESDFYKYHYSAVHRGIHSLSVQATEKIEKVRHQVACFLNASASEEIIFVKGTTEGINLVANSWGRNQINSGDNIIISEMEHHANIVPWQMVAQSTGAQIRILPCNEKGELVQGMLHKLIDKHSRLLAITHISNVLGTINPVKELVAYAKSHGLVTLIDGAQAIMHHAVDVQDINCDFYVFSGHKIYGPTGIGVLYGRKILLDAMPPWQGGGSMISQVTLPMGTTWNNVPFCFEAGTPNSAGIIGLGAALTWFKQLSFNLIYDREAMLTNYALNKLALVPELVIYGPLEKRSSIVSFNLGKYHAFDIGSFLDQYGIAIRTGHHCAMPLMQYYGVPAMCRASFAFYNTKEEIDRLAFSLKRIYHLLSG</sequence>
<proteinExistence type="inferred from homology"/>
<evidence type="ECO:0000313" key="12">
    <source>
        <dbReference type="Proteomes" id="UP000016900"/>
    </source>
</evidence>
<dbReference type="STRING" id="1235990.BMSBPS_0283"/>
<evidence type="ECO:0000256" key="9">
    <source>
        <dbReference type="RuleBase" id="RU004504"/>
    </source>
</evidence>
<dbReference type="OrthoDB" id="9808002at2"/>
<gene>
    <name evidence="11" type="primary">sufS</name>
    <name evidence="11" type="ORF">HHS_06530</name>
</gene>
<dbReference type="PANTHER" id="PTHR43586:SF25">
    <property type="entry name" value="CYSTEINE DESULFURASE"/>
    <property type="match status" value="1"/>
</dbReference>
<evidence type="ECO:0000256" key="1">
    <source>
        <dbReference type="ARBA" id="ARBA00001933"/>
    </source>
</evidence>
<dbReference type="eggNOG" id="COG0520">
    <property type="taxonomic scope" value="Bacteria"/>
</dbReference>
<dbReference type="KEGG" id="pck:BMSBPS_0283"/>
<dbReference type="NCBIfam" id="TIGR01979">
    <property type="entry name" value="sufS"/>
    <property type="match status" value="1"/>
</dbReference>
<comment type="function">
    <text evidence="10">Catalyzes the removal of elemental sulfur and selenium atoms from L-cysteine, L-cystine, L-selenocysteine, and L-selenocystine to produce L-alanine.</text>
</comment>
<dbReference type="InterPro" id="IPR015421">
    <property type="entry name" value="PyrdxlP-dep_Trfase_major"/>
</dbReference>
<dbReference type="AlphaFoldDB" id="U3U9P7"/>
<comment type="catalytic activity">
    <reaction evidence="8 10">
        <text>(sulfur carrier)-H + L-cysteine = (sulfur carrier)-SH + L-alanine</text>
        <dbReference type="Rhea" id="RHEA:43892"/>
        <dbReference type="Rhea" id="RHEA-COMP:14737"/>
        <dbReference type="Rhea" id="RHEA-COMP:14739"/>
        <dbReference type="ChEBI" id="CHEBI:29917"/>
        <dbReference type="ChEBI" id="CHEBI:35235"/>
        <dbReference type="ChEBI" id="CHEBI:57972"/>
        <dbReference type="ChEBI" id="CHEBI:64428"/>
        <dbReference type="EC" id="2.8.1.7"/>
    </reaction>
</comment>
<dbReference type="Gene3D" id="3.40.640.10">
    <property type="entry name" value="Type I PLP-dependent aspartate aminotransferase-like (Major domain)"/>
    <property type="match status" value="1"/>
</dbReference>
<evidence type="ECO:0000256" key="7">
    <source>
        <dbReference type="ARBA" id="ARBA00023239"/>
    </source>
</evidence>
<dbReference type="GO" id="GO:0016829">
    <property type="term" value="F:lyase activity"/>
    <property type="evidence" value="ECO:0007669"/>
    <property type="project" value="UniProtKB-KW"/>
</dbReference>
<dbReference type="GO" id="GO:0030170">
    <property type="term" value="F:pyridoxal phosphate binding"/>
    <property type="evidence" value="ECO:0007669"/>
    <property type="project" value="UniProtKB-UniRule"/>
</dbReference>
<keyword evidence="5 10" id="KW-0808">Transferase</keyword>